<sequence length="818" mass="93246">MSTDISTSESGSKCPVSGSGKAAAKPYLTDHVKDVFSTHEKKHHKPFYHVSHHHEDKVHDVHSELKTAGSKVEDGIHKAKKLLEEDKKLNPEMVREALAIYLTHSKDAQQRRIPAPSLKDHAVFRKQRPELHPADSTNPPRAVVAGEVVTPDTLQGASLLSYWRDDYDLNDSHYHWHMVYRGAGGNNKENIRTIDRQGEIFLYTHSQMVARYEVEGLCWNLPLVRAWNMYDDYLEYGYQPLPALQEFYGGYPPYTRWYRVHSPDMATVEGVTVGVSAMETWRDNIYAAIKQRTVKTAKFLKDENGDYVYENGQKVRIGQPGKLCLTGDNVMNYIGGLLDAQYKFFDPLPDGYEVDGEVYGLTLHNYGLGKMAEISYHKGDPENGDYGTPYGLMISNFGAIRDPCFFPWYKHMQEFRRLVANNYVQDIKEHGAAVRLTGLIIRPQDKKHPLRERGGVTSYMGAPAVDLLESKAKLDHEPYEWSVKVQRLAPSSHGKRKQKRAPDAQVVTLRFFIAPKELVDDYHHWIEMDKVTVTLPPGLNSIQVTRLDSASSVSRKMNNYSEVDADYGARTWCRCGWPRNLMLPAGRPEGMPFVAFCMATDDAVDGKVCSESHSFCGATKKDDSNNDDPDAGTTYPDPRGMGYPFNRAWYDLERPDKDTSQLSVEKIIRNNRDYPYLAVRDFNIYRQTRYHHPATEDPGPNNITWFGTIKGYFKDQDKACMQSEYGYNLQQYEDVAYHHHNIYYATSTGRMPLQMGQYTQHNPDPEHPLWTPKMCKKFKRWTLHGCPKGQEGVSDPDSSDSSDSEEDSELEETPASGN</sequence>
<feature type="region of interest" description="Disordered" evidence="2">
    <location>
        <begin position="786"/>
        <end position="818"/>
    </location>
</feature>
<dbReference type="InterPro" id="IPR037020">
    <property type="entry name" value="Hemocyanin_C_sf"/>
</dbReference>
<feature type="domain" description="Hemocyanin C-terminal" evidence="4">
    <location>
        <begin position="464"/>
        <end position="649"/>
    </location>
</feature>
<evidence type="ECO:0000259" key="3">
    <source>
        <dbReference type="Pfam" id="PF00372"/>
    </source>
</evidence>
<dbReference type="Pfam" id="PF03723">
    <property type="entry name" value="Hemocyanin_C"/>
    <property type="match status" value="1"/>
</dbReference>
<dbReference type="PRINTS" id="PR00187">
    <property type="entry name" value="HAEMOCYANIN"/>
</dbReference>
<dbReference type="Gene3D" id="2.60.40.1520">
    <property type="entry name" value="Hemocyanin, C-terminal domain"/>
    <property type="match status" value="1"/>
</dbReference>
<accession>A0A1V6P4D4</accession>
<dbReference type="Pfam" id="PF00372">
    <property type="entry name" value="Hemocyanin_M"/>
    <property type="match status" value="1"/>
</dbReference>
<dbReference type="SUPFAM" id="SSF81296">
    <property type="entry name" value="E set domains"/>
    <property type="match status" value="1"/>
</dbReference>
<dbReference type="InterPro" id="IPR013788">
    <property type="entry name" value="Hemocyanin/hexamerin"/>
</dbReference>
<feature type="region of interest" description="Disordered" evidence="2">
    <location>
        <begin position="1"/>
        <end position="23"/>
    </location>
</feature>
<dbReference type="InterPro" id="IPR000896">
    <property type="entry name" value="Hemocyanin/hexamerin_mid_dom"/>
</dbReference>
<dbReference type="InterPro" id="IPR005203">
    <property type="entry name" value="Hemocyanin_C"/>
</dbReference>
<dbReference type="PANTHER" id="PTHR11511:SF4">
    <property type="entry name" value="PHENOLOXIDASE 2-RELATED"/>
    <property type="match status" value="1"/>
</dbReference>
<feature type="region of interest" description="Disordered" evidence="2">
    <location>
        <begin position="618"/>
        <end position="638"/>
    </location>
</feature>
<name>A0A1V6P4D4_PENPO</name>
<gene>
    <name evidence="5" type="ORF">PENPOL_c001G03663</name>
</gene>
<keyword evidence="1" id="KW-0479">Metal-binding</keyword>
<comment type="caution">
    <text evidence="5">The sequence shown here is derived from an EMBL/GenBank/DDBJ whole genome shotgun (WGS) entry which is preliminary data.</text>
</comment>
<keyword evidence="6" id="KW-1185">Reference proteome</keyword>
<feature type="compositionally biased region" description="Acidic residues" evidence="2">
    <location>
        <begin position="797"/>
        <end position="812"/>
    </location>
</feature>
<dbReference type="STRING" id="60169.A0A1V6P4D4"/>
<dbReference type="GO" id="GO:0046872">
    <property type="term" value="F:metal ion binding"/>
    <property type="evidence" value="ECO:0007669"/>
    <property type="project" value="UniProtKB-KW"/>
</dbReference>
<evidence type="ECO:0000256" key="2">
    <source>
        <dbReference type="SAM" id="MobiDB-lite"/>
    </source>
</evidence>
<proteinExistence type="predicted"/>
<organism evidence="5 6">
    <name type="scientific">Penicillium polonicum</name>
    <dbReference type="NCBI Taxonomy" id="60169"/>
    <lineage>
        <taxon>Eukaryota</taxon>
        <taxon>Fungi</taxon>
        <taxon>Dikarya</taxon>
        <taxon>Ascomycota</taxon>
        <taxon>Pezizomycotina</taxon>
        <taxon>Eurotiomycetes</taxon>
        <taxon>Eurotiomycetidae</taxon>
        <taxon>Eurotiales</taxon>
        <taxon>Aspergillaceae</taxon>
        <taxon>Penicillium</taxon>
    </lineage>
</organism>
<evidence type="ECO:0000313" key="5">
    <source>
        <dbReference type="EMBL" id="OQD71642.1"/>
    </source>
</evidence>
<evidence type="ECO:0008006" key="7">
    <source>
        <dbReference type="Google" id="ProtNLM"/>
    </source>
</evidence>
<evidence type="ECO:0000256" key="1">
    <source>
        <dbReference type="ARBA" id="ARBA00022723"/>
    </source>
</evidence>
<dbReference type="AlphaFoldDB" id="A0A1V6P4D4"/>
<dbReference type="Proteomes" id="UP000191408">
    <property type="component" value="Unassembled WGS sequence"/>
</dbReference>
<evidence type="ECO:0000313" key="6">
    <source>
        <dbReference type="Proteomes" id="UP000191408"/>
    </source>
</evidence>
<dbReference type="SUPFAM" id="SSF48056">
    <property type="entry name" value="Di-copper centre-containing domain"/>
    <property type="match status" value="1"/>
</dbReference>
<dbReference type="InterPro" id="IPR014756">
    <property type="entry name" value="Ig_E-set"/>
</dbReference>
<feature type="domain" description="Hemocyanin middle" evidence="3">
    <location>
        <begin position="156"/>
        <end position="297"/>
    </location>
</feature>
<dbReference type="Gene3D" id="1.10.1280.10">
    <property type="entry name" value="Di-copper center containing domain from catechol oxidase"/>
    <property type="match status" value="1"/>
</dbReference>
<protein>
    <recommendedName>
        <fullName evidence="7">Tyrosinase copper-binding domain-containing protein</fullName>
    </recommendedName>
</protein>
<dbReference type="EMBL" id="MDYM01000001">
    <property type="protein sequence ID" value="OQD71642.1"/>
    <property type="molecule type" value="Genomic_DNA"/>
</dbReference>
<dbReference type="InterPro" id="IPR008922">
    <property type="entry name" value="Di-copper_centre_dom_sf"/>
</dbReference>
<feature type="compositionally biased region" description="Polar residues" evidence="2">
    <location>
        <begin position="1"/>
        <end position="11"/>
    </location>
</feature>
<dbReference type="PANTHER" id="PTHR11511">
    <property type="entry name" value="LARVAL STORAGE PROTEIN/PHENOLOXIDASE"/>
    <property type="match status" value="1"/>
</dbReference>
<reference evidence="6" key="1">
    <citation type="journal article" date="2017" name="Nat. Microbiol.">
        <title>Global analysis of biosynthetic gene clusters reveals vast potential of secondary metabolite production in Penicillium species.</title>
        <authorList>
            <person name="Nielsen J.C."/>
            <person name="Grijseels S."/>
            <person name="Prigent S."/>
            <person name="Ji B."/>
            <person name="Dainat J."/>
            <person name="Nielsen K.F."/>
            <person name="Frisvad J.C."/>
            <person name="Workman M."/>
            <person name="Nielsen J."/>
        </authorList>
    </citation>
    <scope>NUCLEOTIDE SEQUENCE [LARGE SCALE GENOMIC DNA]</scope>
    <source>
        <strain evidence="6">IBT 4502</strain>
    </source>
</reference>
<evidence type="ECO:0000259" key="4">
    <source>
        <dbReference type="Pfam" id="PF03723"/>
    </source>
</evidence>